<organism evidence="1 2">
    <name type="scientific">Paraburkholderia solisilvae</name>
    <dbReference type="NCBI Taxonomy" id="624376"/>
    <lineage>
        <taxon>Bacteria</taxon>
        <taxon>Pseudomonadati</taxon>
        <taxon>Pseudomonadota</taxon>
        <taxon>Betaproteobacteria</taxon>
        <taxon>Burkholderiales</taxon>
        <taxon>Burkholderiaceae</taxon>
        <taxon>Paraburkholderia</taxon>
    </lineage>
</organism>
<keyword evidence="2" id="KW-1185">Reference proteome</keyword>
<gene>
    <name evidence="1" type="ORF">LMG29739_04513</name>
</gene>
<evidence type="ECO:0000313" key="2">
    <source>
        <dbReference type="Proteomes" id="UP000494329"/>
    </source>
</evidence>
<evidence type="ECO:0000313" key="1">
    <source>
        <dbReference type="EMBL" id="CAB3765102.1"/>
    </source>
</evidence>
<reference evidence="1 2" key="1">
    <citation type="submission" date="2020-04" db="EMBL/GenBank/DDBJ databases">
        <authorList>
            <person name="De Canck E."/>
        </authorList>
    </citation>
    <scope>NUCLEOTIDE SEQUENCE [LARGE SCALE GENOMIC DNA]</scope>
    <source>
        <strain evidence="1 2">LMG 29739</strain>
    </source>
</reference>
<name>A0A6J5EIP8_9BURK</name>
<sequence length="85" mass="9591">MYPEFSVSSARVPILGDYVAFKIHNGDITTRAKISRNALGVLGRGSFEPDTWVFEQHKEEIRAAAYQKYVDHPGSHLISLRSEDL</sequence>
<protein>
    <submittedName>
        <fullName evidence="1">Uncharacterized protein</fullName>
    </submittedName>
</protein>
<proteinExistence type="predicted"/>
<dbReference type="Proteomes" id="UP000494329">
    <property type="component" value="Unassembled WGS sequence"/>
</dbReference>
<dbReference type="RefSeq" id="WP_175113344.1">
    <property type="nucleotide sequence ID" value="NZ_CADIKF010000040.1"/>
</dbReference>
<dbReference type="AlphaFoldDB" id="A0A6J5EIP8"/>
<accession>A0A6J5EIP8</accession>
<dbReference type="EMBL" id="CADIKF010000040">
    <property type="protein sequence ID" value="CAB3765102.1"/>
    <property type="molecule type" value="Genomic_DNA"/>
</dbReference>